<feature type="compositionally biased region" description="Polar residues" evidence="3">
    <location>
        <begin position="218"/>
        <end position="232"/>
    </location>
</feature>
<dbReference type="GO" id="GO:0005525">
    <property type="term" value="F:GTP binding"/>
    <property type="evidence" value="ECO:0007669"/>
    <property type="project" value="UniProtKB-KW"/>
</dbReference>
<dbReference type="GO" id="GO:0003924">
    <property type="term" value="F:GTPase activity"/>
    <property type="evidence" value="ECO:0007669"/>
    <property type="project" value="InterPro"/>
</dbReference>
<dbReference type="SMART" id="SM00175">
    <property type="entry name" value="RAB"/>
    <property type="match status" value="1"/>
</dbReference>
<organism evidence="4 5">
    <name type="scientific">Angomonas deanei</name>
    <dbReference type="NCBI Taxonomy" id="59799"/>
    <lineage>
        <taxon>Eukaryota</taxon>
        <taxon>Discoba</taxon>
        <taxon>Euglenozoa</taxon>
        <taxon>Kinetoplastea</taxon>
        <taxon>Metakinetoplastina</taxon>
        <taxon>Trypanosomatida</taxon>
        <taxon>Trypanosomatidae</taxon>
        <taxon>Strigomonadinae</taxon>
        <taxon>Angomonas</taxon>
    </lineage>
</organism>
<dbReference type="Pfam" id="PF00071">
    <property type="entry name" value="Ras"/>
    <property type="match status" value="1"/>
</dbReference>
<dbReference type="SMART" id="SM00176">
    <property type="entry name" value="RAN"/>
    <property type="match status" value="1"/>
</dbReference>
<dbReference type="InterPro" id="IPR027417">
    <property type="entry name" value="P-loop_NTPase"/>
</dbReference>
<evidence type="ECO:0000256" key="2">
    <source>
        <dbReference type="ARBA" id="ARBA00023134"/>
    </source>
</evidence>
<dbReference type="EMBL" id="LR877145">
    <property type="protein sequence ID" value="CAD2212758.1"/>
    <property type="molecule type" value="Genomic_DNA"/>
</dbReference>
<dbReference type="PROSITE" id="PS51419">
    <property type="entry name" value="RAB"/>
    <property type="match status" value="1"/>
</dbReference>
<reference evidence="4 5" key="1">
    <citation type="submission" date="2020-08" db="EMBL/GenBank/DDBJ databases">
        <authorList>
            <person name="Newling K."/>
            <person name="Davey J."/>
            <person name="Forrester S."/>
        </authorList>
    </citation>
    <scope>NUCLEOTIDE SEQUENCE [LARGE SCALE GENOMIC DNA]</scope>
    <source>
        <strain evidence="5">Crithidia deanei Carvalho (ATCC PRA-265)</strain>
    </source>
</reference>
<dbReference type="PANTHER" id="PTHR47977">
    <property type="entry name" value="RAS-RELATED PROTEIN RAB"/>
    <property type="match status" value="1"/>
</dbReference>
<dbReference type="VEuPathDB" id="TriTrypDB:ADEAN_000017000"/>
<dbReference type="InterPro" id="IPR005225">
    <property type="entry name" value="Small_GTP-bd"/>
</dbReference>
<evidence type="ECO:0000313" key="5">
    <source>
        <dbReference type="Proteomes" id="UP000515908"/>
    </source>
</evidence>
<proteinExistence type="predicted"/>
<dbReference type="Proteomes" id="UP000515908">
    <property type="component" value="Chromosome 01"/>
</dbReference>
<keyword evidence="4" id="KW-0418">Kinase</keyword>
<keyword evidence="2" id="KW-0342">GTP-binding</keyword>
<dbReference type="FunFam" id="3.40.50.300:FF:000808">
    <property type="entry name" value="Small GTP-binding protein, putative"/>
    <property type="match status" value="1"/>
</dbReference>
<protein>
    <submittedName>
        <fullName evidence="4">Ras of Complex, Roc, domain of DAPkinase/Ras family/ADP-ribosylation factor family, putative</fullName>
    </submittedName>
</protein>
<dbReference type="NCBIfam" id="TIGR00231">
    <property type="entry name" value="small_GTP"/>
    <property type="match status" value="1"/>
</dbReference>
<dbReference type="CDD" id="cd01861">
    <property type="entry name" value="Rab6"/>
    <property type="match status" value="1"/>
</dbReference>
<name>A0A7G2BZ32_9TRYP</name>
<dbReference type="GO" id="GO:0016301">
    <property type="term" value="F:kinase activity"/>
    <property type="evidence" value="ECO:0007669"/>
    <property type="project" value="UniProtKB-KW"/>
</dbReference>
<evidence type="ECO:0000256" key="3">
    <source>
        <dbReference type="SAM" id="MobiDB-lite"/>
    </source>
</evidence>
<keyword evidence="4" id="KW-0808">Transferase</keyword>
<feature type="region of interest" description="Disordered" evidence="3">
    <location>
        <begin position="201"/>
        <end position="232"/>
    </location>
</feature>
<evidence type="ECO:0000313" key="4">
    <source>
        <dbReference type="EMBL" id="CAD2212758.1"/>
    </source>
</evidence>
<dbReference type="SMART" id="SM00173">
    <property type="entry name" value="RAS"/>
    <property type="match status" value="1"/>
</dbReference>
<dbReference type="SMART" id="SM00174">
    <property type="entry name" value="RHO"/>
    <property type="match status" value="1"/>
</dbReference>
<dbReference type="PRINTS" id="PR00449">
    <property type="entry name" value="RASTRNSFRMNG"/>
</dbReference>
<dbReference type="SUPFAM" id="SSF52540">
    <property type="entry name" value="P-loop containing nucleoside triphosphate hydrolases"/>
    <property type="match status" value="1"/>
</dbReference>
<accession>A0A7G2BZ32</accession>
<gene>
    <name evidence="4" type="ORF">ADEAN_000017000</name>
</gene>
<sequence>MDQSTTPDLPSVKHKIVLLGDQSVGKTSIITRFMYDTFEGQYNATIGIDFASKTVYMEKEVAPEVRQTAEGEPASQKPKVVAYNARLHVWDTAGQERFRSLIPSYIRNSAATIVVYDIASRDSFLSSFRWIDDVRAERGSEVVVMLVGNKKDLAVDGREVSAEEAQKKAESYNCLFTEVSAKTGAGIKAMFRQVAAALPAPDLTDQDGDGTGGNGNNSASQNRTSNPFLVTPSTMRETDAARQAGGTENTGGCC</sequence>
<evidence type="ECO:0000256" key="1">
    <source>
        <dbReference type="ARBA" id="ARBA00022741"/>
    </source>
</evidence>
<dbReference type="InterPro" id="IPR001806">
    <property type="entry name" value="Small_GTPase"/>
</dbReference>
<keyword evidence="5" id="KW-1185">Reference proteome</keyword>
<dbReference type="InterPro" id="IPR050227">
    <property type="entry name" value="Rab"/>
</dbReference>
<dbReference type="PROSITE" id="PS51421">
    <property type="entry name" value="RAS"/>
    <property type="match status" value="1"/>
</dbReference>
<dbReference type="AlphaFoldDB" id="A0A7G2BZ32"/>
<dbReference type="PROSITE" id="PS51420">
    <property type="entry name" value="RHO"/>
    <property type="match status" value="1"/>
</dbReference>
<dbReference type="Gene3D" id="3.40.50.300">
    <property type="entry name" value="P-loop containing nucleotide triphosphate hydrolases"/>
    <property type="match status" value="1"/>
</dbReference>
<keyword evidence="1" id="KW-0547">Nucleotide-binding</keyword>